<evidence type="ECO:0000256" key="4">
    <source>
        <dbReference type="ARBA" id="ARBA00022833"/>
    </source>
</evidence>
<keyword evidence="2" id="KW-0479">Metal-binding</keyword>
<keyword evidence="1" id="KW-0645">Protease</keyword>
<dbReference type="EMBL" id="AP031573">
    <property type="protein sequence ID" value="BFM44012.1"/>
    <property type="molecule type" value="Genomic_DNA"/>
</dbReference>
<dbReference type="PANTHER" id="PTHR30471:SF3">
    <property type="entry name" value="UPF0758 PROTEIN YEES-RELATED"/>
    <property type="match status" value="1"/>
</dbReference>
<dbReference type="InterPro" id="IPR025657">
    <property type="entry name" value="RadC_JAB"/>
</dbReference>
<evidence type="ECO:0000256" key="5">
    <source>
        <dbReference type="ARBA" id="ARBA00023049"/>
    </source>
</evidence>
<keyword evidence="5" id="KW-0482">Metalloprotease</keyword>
<evidence type="ECO:0000256" key="3">
    <source>
        <dbReference type="ARBA" id="ARBA00022801"/>
    </source>
</evidence>
<dbReference type="PROSITE" id="PS01302">
    <property type="entry name" value="UPF0758"/>
    <property type="match status" value="1"/>
</dbReference>
<dbReference type="RefSeq" id="WP_369615163.1">
    <property type="nucleotide sequence ID" value="NZ_AP031573.1"/>
</dbReference>
<dbReference type="CDD" id="cd08071">
    <property type="entry name" value="MPN_DUF2466"/>
    <property type="match status" value="1"/>
</dbReference>
<dbReference type="GO" id="GO:0008237">
    <property type="term" value="F:metallopeptidase activity"/>
    <property type="evidence" value="ECO:0007669"/>
    <property type="project" value="UniProtKB-KW"/>
</dbReference>
<dbReference type="Pfam" id="PF04002">
    <property type="entry name" value="RadC"/>
    <property type="match status" value="1"/>
</dbReference>
<dbReference type="InterPro" id="IPR020891">
    <property type="entry name" value="UPF0758_CS"/>
</dbReference>
<organism evidence="7">
    <name type="scientific">Flavobacterium sp. CFS9</name>
    <dbReference type="NCBI Taxonomy" id="3143118"/>
    <lineage>
        <taxon>Bacteria</taxon>
        <taxon>Pseudomonadati</taxon>
        <taxon>Bacteroidota</taxon>
        <taxon>Flavobacteriia</taxon>
        <taxon>Flavobacteriales</taxon>
        <taxon>Flavobacteriaceae</taxon>
        <taxon>Flavobacterium</taxon>
    </lineage>
</organism>
<gene>
    <name evidence="7" type="ORF">CFS9_26530</name>
</gene>
<dbReference type="AlphaFoldDB" id="A0AAT9H3F0"/>
<protein>
    <submittedName>
        <fullName evidence="7">JAB domain-containing protein</fullName>
    </submittedName>
</protein>
<name>A0AAT9H3F0_9FLAO</name>
<dbReference type="PANTHER" id="PTHR30471">
    <property type="entry name" value="DNA REPAIR PROTEIN RADC"/>
    <property type="match status" value="1"/>
</dbReference>
<keyword evidence="4" id="KW-0862">Zinc</keyword>
<dbReference type="SUPFAM" id="SSF102712">
    <property type="entry name" value="JAB1/MPN domain"/>
    <property type="match status" value="1"/>
</dbReference>
<dbReference type="GO" id="GO:0046872">
    <property type="term" value="F:metal ion binding"/>
    <property type="evidence" value="ECO:0007669"/>
    <property type="project" value="UniProtKB-KW"/>
</dbReference>
<evidence type="ECO:0000256" key="1">
    <source>
        <dbReference type="ARBA" id="ARBA00022670"/>
    </source>
</evidence>
<evidence type="ECO:0000256" key="2">
    <source>
        <dbReference type="ARBA" id="ARBA00022723"/>
    </source>
</evidence>
<dbReference type="InterPro" id="IPR001405">
    <property type="entry name" value="UPF0758"/>
</dbReference>
<evidence type="ECO:0000259" key="6">
    <source>
        <dbReference type="PROSITE" id="PS50249"/>
    </source>
</evidence>
<keyword evidence="3" id="KW-0378">Hydrolase</keyword>
<evidence type="ECO:0000313" key="7">
    <source>
        <dbReference type="EMBL" id="BFM44012.1"/>
    </source>
</evidence>
<accession>A0AAT9H3F0</accession>
<reference evidence="7" key="1">
    <citation type="submission" date="2024-05" db="EMBL/GenBank/DDBJ databases">
        <title>Whole-Genome Sequence of CFS9, a Potential Fish Probiotic Isolated from the Body Surface of Silurus asotus.</title>
        <authorList>
            <person name="Kojima M."/>
            <person name="Tobioka K."/>
            <person name="Yokota K."/>
            <person name="Nakatani H."/>
            <person name="Hori K."/>
            <person name="Tamaru Y."/>
            <person name="Okazaki F."/>
        </authorList>
    </citation>
    <scope>NUCLEOTIDE SEQUENCE</scope>
    <source>
        <strain evidence="7">CFS9</strain>
    </source>
</reference>
<dbReference type="GO" id="GO:0006508">
    <property type="term" value="P:proteolysis"/>
    <property type="evidence" value="ECO:0007669"/>
    <property type="project" value="UniProtKB-KW"/>
</dbReference>
<feature type="domain" description="MPN" evidence="6">
    <location>
        <begin position="29"/>
        <end position="154"/>
    </location>
</feature>
<dbReference type="PROSITE" id="PS50249">
    <property type="entry name" value="MPN"/>
    <property type="match status" value="1"/>
</dbReference>
<sequence>METLNQNWQIVSEIELVYKSKIKISERPQIKSSQDAYHLLKFSWNKGKIDYFEQFKILFLNHSFKVLGLYEMSSGGITGTIVDLRMIFSAALKANATNIMIAHNHPSGNTSPSEADKHMTAKIRQAGEVLDIKLLDHLIITSETYYSFADKGAL</sequence>
<dbReference type="Gene3D" id="3.40.140.10">
    <property type="entry name" value="Cytidine Deaminase, domain 2"/>
    <property type="match status" value="1"/>
</dbReference>
<proteinExistence type="predicted"/>
<dbReference type="InterPro" id="IPR037518">
    <property type="entry name" value="MPN"/>
</dbReference>